<name>A0A1Y1Y9K0_9PLEO</name>
<feature type="region of interest" description="Disordered" evidence="1">
    <location>
        <begin position="1"/>
        <end position="80"/>
    </location>
</feature>
<proteinExistence type="predicted"/>
<organism evidence="2 3">
    <name type="scientific">Clohesyomyces aquaticus</name>
    <dbReference type="NCBI Taxonomy" id="1231657"/>
    <lineage>
        <taxon>Eukaryota</taxon>
        <taxon>Fungi</taxon>
        <taxon>Dikarya</taxon>
        <taxon>Ascomycota</taxon>
        <taxon>Pezizomycotina</taxon>
        <taxon>Dothideomycetes</taxon>
        <taxon>Pleosporomycetidae</taxon>
        <taxon>Pleosporales</taxon>
        <taxon>Lindgomycetaceae</taxon>
        <taxon>Clohesyomyces</taxon>
    </lineage>
</organism>
<dbReference type="AlphaFoldDB" id="A0A1Y1Y9K0"/>
<feature type="compositionally biased region" description="Basic and acidic residues" evidence="1">
    <location>
        <begin position="18"/>
        <end position="28"/>
    </location>
</feature>
<dbReference type="EMBL" id="MCFA01000302">
    <property type="protein sequence ID" value="ORX94667.1"/>
    <property type="molecule type" value="Genomic_DNA"/>
</dbReference>
<gene>
    <name evidence="2" type="ORF">BCR34DRAFT_219872</name>
</gene>
<feature type="compositionally biased region" description="Low complexity" evidence="1">
    <location>
        <begin position="45"/>
        <end position="56"/>
    </location>
</feature>
<feature type="compositionally biased region" description="Polar residues" evidence="1">
    <location>
        <begin position="143"/>
        <end position="155"/>
    </location>
</feature>
<evidence type="ECO:0000256" key="1">
    <source>
        <dbReference type="SAM" id="MobiDB-lite"/>
    </source>
</evidence>
<feature type="region of interest" description="Disordered" evidence="1">
    <location>
        <begin position="95"/>
        <end position="211"/>
    </location>
</feature>
<accession>A0A1Y1Y9K0</accession>
<protein>
    <submittedName>
        <fullName evidence="2">Uncharacterized protein</fullName>
    </submittedName>
</protein>
<feature type="compositionally biased region" description="Acidic residues" evidence="1">
    <location>
        <begin position="303"/>
        <end position="314"/>
    </location>
</feature>
<sequence length="326" mass="34322">MRTLSSVNEEQELESDEERPARSQDTGRDTAGAGAGSQEVQSPGALADTTADLTLASPSPGPSHEGVTSSPGSSKPHSLVEAFRDSVLSLAAEATAHAATVDIKVEPEPKSEPQLGHRNEPKGEELQIKESIIHDSLRKSAAISESTSVPSTKTEQAPPKPAPVAQVETIRAEENLPAAETSSTEHPSTSRQAISPPDFASALGPTTIMPVTLPEPQITTTPAAFYHGDAEGMDGVLPVLKHDFGSALGPTNIRIPLEPEPAPSSSFTSAPAPAPVEVPTPSTIPEIPKENVVSFYPVVELEVDDDEESDGDAEEQMKEFLAKRRV</sequence>
<evidence type="ECO:0000313" key="3">
    <source>
        <dbReference type="Proteomes" id="UP000193144"/>
    </source>
</evidence>
<dbReference type="Proteomes" id="UP000193144">
    <property type="component" value="Unassembled WGS sequence"/>
</dbReference>
<comment type="caution">
    <text evidence="2">The sequence shown here is derived from an EMBL/GenBank/DDBJ whole genome shotgun (WGS) entry which is preliminary data.</text>
</comment>
<feature type="compositionally biased region" description="Basic and acidic residues" evidence="1">
    <location>
        <begin position="103"/>
        <end position="138"/>
    </location>
</feature>
<evidence type="ECO:0000313" key="2">
    <source>
        <dbReference type="EMBL" id="ORX94667.1"/>
    </source>
</evidence>
<feature type="compositionally biased region" description="Basic and acidic residues" evidence="1">
    <location>
        <begin position="315"/>
        <end position="326"/>
    </location>
</feature>
<feature type="compositionally biased region" description="Polar residues" evidence="1">
    <location>
        <begin position="66"/>
        <end position="76"/>
    </location>
</feature>
<keyword evidence="3" id="KW-1185">Reference proteome</keyword>
<feature type="region of interest" description="Disordered" evidence="1">
    <location>
        <begin position="261"/>
        <end position="286"/>
    </location>
</feature>
<reference evidence="2 3" key="1">
    <citation type="submission" date="2016-07" db="EMBL/GenBank/DDBJ databases">
        <title>Pervasive Adenine N6-methylation of Active Genes in Fungi.</title>
        <authorList>
            <consortium name="DOE Joint Genome Institute"/>
            <person name="Mondo S.J."/>
            <person name="Dannebaum R.O."/>
            <person name="Kuo R.C."/>
            <person name="Labutti K."/>
            <person name="Haridas S."/>
            <person name="Kuo A."/>
            <person name="Salamov A."/>
            <person name="Ahrendt S.R."/>
            <person name="Lipzen A."/>
            <person name="Sullivan W."/>
            <person name="Andreopoulos W.B."/>
            <person name="Clum A."/>
            <person name="Lindquist E."/>
            <person name="Daum C."/>
            <person name="Ramamoorthy G.K."/>
            <person name="Gryganskyi A."/>
            <person name="Culley D."/>
            <person name="Magnuson J.K."/>
            <person name="James T.Y."/>
            <person name="O'Malley M.A."/>
            <person name="Stajich J.E."/>
            <person name="Spatafora J.W."/>
            <person name="Visel A."/>
            <person name="Grigoriev I.V."/>
        </authorList>
    </citation>
    <scope>NUCLEOTIDE SEQUENCE [LARGE SCALE GENOMIC DNA]</scope>
    <source>
        <strain evidence="2 3">CBS 115471</strain>
    </source>
</reference>
<feature type="region of interest" description="Disordered" evidence="1">
    <location>
        <begin position="303"/>
        <end position="326"/>
    </location>
</feature>
<feature type="compositionally biased region" description="Polar residues" evidence="1">
    <location>
        <begin position="180"/>
        <end position="193"/>
    </location>
</feature>